<feature type="transmembrane region" description="Helical" evidence="2">
    <location>
        <begin position="256"/>
        <end position="275"/>
    </location>
</feature>
<feature type="signal peptide" evidence="3">
    <location>
        <begin position="1"/>
        <end position="25"/>
    </location>
</feature>
<protein>
    <submittedName>
        <fullName evidence="5">Conjugal transfer protein TraJ</fullName>
    </submittedName>
</protein>
<dbReference type="eggNOG" id="ENOG502Z8G6">
    <property type="taxonomic scope" value="Bacteria"/>
</dbReference>
<feature type="region of interest" description="Disordered" evidence="1">
    <location>
        <begin position="377"/>
        <end position="399"/>
    </location>
</feature>
<evidence type="ECO:0000259" key="4">
    <source>
        <dbReference type="Pfam" id="PF07863"/>
    </source>
</evidence>
<keyword evidence="2" id="KW-1133">Transmembrane helix</keyword>
<sequence length="399" mass="43607">MKRISKAVILTAAGLVLPYSANSQALGDEMNSLHGVLEQLYDEMMPLCSNLLGVGQGIAGFAALWYIASRVWRHLANAEPIDFYPLFRPFVIGFCIMIFPSVLAMINGIMKPTVTATAAMVEGSNKAIEVLLQKKEEAIKTTDVWQMYVGEDGSGDEDRWYKYTHDGDDPDDQGIISGIGTSIKFAMAKAAYNFQNSVKEWMSEVLRVLFEAASLCIDTLRTFQLVVLSILGPLVFGLSVFDGFQHTLTAWLARYINIYLWLPVANIFGSIIGKIQEKMLMLDIEQVNDYGDTFFSKTDMAYLAFMIIGIIGYFTVPSVANYIVQAGGSGLSQKVTSLFNSGSSSAIHYGQAGGGAFAERMGRGLVNMAHAPSDIMDGYQNGGQEKSGGHQHDKLKGNS</sequence>
<feature type="transmembrane region" description="Helical" evidence="2">
    <location>
        <begin position="223"/>
        <end position="244"/>
    </location>
</feature>
<keyword evidence="6" id="KW-1185">Reference proteome</keyword>
<accession>A0A0A2MC58</accession>
<dbReference type="OrthoDB" id="1147144at2"/>
<evidence type="ECO:0000256" key="1">
    <source>
        <dbReference type="SAM" id="MobiDB-lite"/>
    </source>
</evidence>
<evidence type="ECO:0000313" key="5">
    <source>
        <dbReference type="EMBL" id="KGO85880.1"/>
    </source>
</evidence>
<keyword evidence="2" id="KW-0812">Transmembrane</keyword>
<evidence type="ECO:0000256" key="2">
    <source>
        <dbReference type="SAM" id="Phobius"/>
    </source>
</evidence>
<evidence type="ECO:0000256" key="3">
    <source>
        <dbReference type="SAM" id="SignalP"/>
    </source>
</evidence>
<feature type="transmembrane region" description="Helical" evidence="2">
    <location>
        <begin position="89"/>
        <end position="110"/>
    </location>
</feature>
<dbReference type="AlphaFoldDB" id="A0A0A2MC58"/>
<dbReference type="RefSeq" id="WP_020214416.1">
    <property type="nucleotide sequence ID" value="NZ_JRLX01000015.1"/>
</dbReference>
<dbReference type="InterPro" id="IPR012424">
    <property type="entry name" value="Conjugative_transposon_TraJ_C"/>
</dbReference>
<reference evidence="5 6" key="1">
    <citation type="submission" date="2013-09" db="EMBL/GenBank/DDBJ databases">
        <authorList>
            <person name="Zeng Z."/>
            <person name="Chen C."/>
        </authorList>
    </citation>
    <scope>NUCLEOTIDE SEQUENCE [LARGE SCALE GENOMIC DNA]</scope>
    <source>
        <strain evidence="5 6">WB 3.3-2</strain>
    </source>
</reference>
<name>A0A0A2MC58_9FLAO</name>
<dbReference type="STRING" id="1121895.GCA_000378485_03247"/>
<dbReference type="EMBL" id="JRLX01000015">
    <property type="protein sequence ID" value="KGO85880.1"/>
    <property type="molecule type" value="Genomic_DNA"/>
</dbReference>
<organism evidence="5 6">
    <name type="scientific">Flavobacterium rivuli WB 3.3-2 = DSM 21788</name>
    <dbReference type="NCBI Taxonomy" id="1121895"/>
    <lineage>
        <taxon>Bacteria</taxon>
        <taxon>Pseudomonadati</taxon>
        <taxon>Bacteroidota</taxon>
        <taxon>Flavobacteriia</taxon>
        <taxon>Flavobacteriales</taxon>
        <taxon>Flavobacteriaceae</taxon>
        <taxon>Flavobacterium</taxon>
    </lineage>
</organism>
<dbReference type="InterPro" id="IPR022393">
    <property type="entry name" value="Conjugative_transposon_TraJ"/>
</dbReference>
<gene>
    <name evidence="5" type="ORF">Q765_13675</name>
</gene>
<dbReference type="Proteomes" id="UP000030152">
    <property type="component" value="Unassembled WGS sequence"/>
</dbReference>
<proteinExistence type="predicted"/>
<feature type="transmembrane region" description="Helical" evidence="2">
    <location>
        <begin position="300"/>
        <end position="324"/>
    </location>
</feature>
<dbReference type="NCBIfam" id="TIGR03782">
    <property type="entry name" value="Bac_Flav_CT_J"/>
    <property type="match status" value="1"/>
</dbReference>
<dbReference type="Pfam" id="PF07863">
    <property type="entry name" value="CtnDOT_TraJ"/>
    <property type="match status" value="1"/>
</dbReference>
<evidence type="ECO:0000313" key="6">
    <source>
        <dbReference type="Proteomes" id="UP000030152"/>
    </source>
</evidence>
<feature type="chain" id="PRO_5001992135" evidence="3">
    <location>
        <begin position="26"/>
        <end position="399"/>
    </location>
</feature>
<comment type="caution">
    <text evidence="5">The sequence shown here is derived from an EMBL/GenBank/DDBJ whole genome shotgun (WGS) entry which is preliminary data.</text>
</comment>
<keyword evidence="2" id="KW-0472">Membrane</keyword>
<keyword evidence="3" id="KW-0732">Signal</keyword>
<feature type="domain" description="Conjugative transposon TraJ C-terminal" evidence="4">
    <location>
        <begin position="29"/>
        <end position="398"/>
    </location>
</feature>
<feature type="transmembrane region" description="Helical" evidence="2">
    <location>
        <begin position="49"/>
        <end position="68"/>
    </location>
</feature>
<feature type="compositionally biased region" description="Basic and acidic residues" evidence="1">
    <location>
        <begin position="387"/>
        <end position="399"/>
    </location>
</feature>